<evidence type="ECO:0000256" key="2">
    <source>
        <dbReference type="ARBA" id="ARBA00010996"/>
    </source>
</evidence>
<feature type="binding site" evidence="9">
    <location>
        <position position="132"/>
    </location>
    <ligand>
        <name>Cu cation</name>
        <dbReference type="ChEBI" id="CHEBI:23378"/>
    </ligand>
</feature>
<comment type="similarity">
    <text evidence="2 8">Belongs to the SCO1/2 family.</text>
</comment>
<dbReference type="FunFam" id="3.40.30.10:FF:000013">
    <property type="entry name" value="Blast:Protein SCO1 homolog, mitochondrial"/>
    <property type="match status" value="1"/>
</dbReference>
<dbReference type="EMBL" id="GEDC01030395">
    <property type="protein sequence ID" value="JAS06903.1"/>
    <property type="molecule type" value="Transcribed_RNA"/>
</dbReference>
<dbReference type="Pfam" id="PF02630">
    <property type="entry name" value="SCO1-SenC"/>
    <property type="match status" value="1"/>
</dbReference>
<protein>
    <recommendedName>
        <fullName evidence="12">Thioredoxin domain-containing protein</fullName>
    </recommendedName>
</protein>
<proteinExistence type="inferred from homology"/>
<keyword evidence="11" id="KW-0812">Transmembrane</keyword>
<evidence type="ECO:0000256" key="1">
    <source>
        <dbReference type="ARBA" id="ARBA00004273"/>
    </source>
</evidence>
<dbReference type="InterPro" id="IPR036249">
    <property type="entry name" value="Thioredoxin-like_sf"/>
</dbReference>
<sequence>MSSFIRKASQLIISHNLFQNKTLIRHQNFNYKILNRCYADATLPQKNKPGLKKSPITWKSFTITAVISAGLMVYMLYVKGEKDKALARERKRALGKASIGGNFELVNHENKVIKSEDFLGKWLIIYFGFTHCPDVCPDEMEKMALVINKLDKESLPTEIVPLFITVDPERDTVPVVAKYIKEFSSRFVGLTGSPAQIEKACRSYRVYFSNGPKDPDNDYIVDHTIIMYLVDPDGAFIDYYGQNRTAEQVAESILFHMTKYQLGNKKTWFTNPFGPQSTLAA</sequence>
<evidence type="ECO:0000256" key="10">
    <source>
        <dbReference type="PIRSR" id="PIRSR603782-2"/>
    </source>
</evidence>
<keyword evidence="8" id="KW-0143">Chaperone</keyword>
<name>A0A1B6C057_9HEMI</name>
<comment type="subcellular location">
    <subcellularLocation>
        <location evidence="1 8">Mitochondrion inner membrane</location>
    </subcellularLocation>
</comment>
<dbReference type="PROSITE" id="PS51352">
    <property type="entry name" value="THIOREDOXIN_2"/>
    <property type="match status" value="1"/>
</dbReference>
<feature type="disulfide bond" description="Redox-active" evidence="10">
    <location>
        <begin position="132"/>
        <end position="136"/>
    </location>
</feature>
<evidence type="ECO:0000313" key="14">
    <source>
        <dbReference type="EMBL" id="JAS35027.1"/>
    </source>
</evidence>
<dbReference type="InterPro" id="IPR013766">
    <property type="entry name" value="Thioredoxin_domain"/>
</dbReference>
<comment type="subunit">
    <text evidence="8">Homodimer.</text>
</comment>
<evidence type="ECO:0000313" key="13">
    <source>
        <dbReference type="EMBL" id="JAS06903.1"/>
    </source>
</evidence>
<accession>A0A1B6C057</accession>
<feature type="transmembrane region" description="Helical" evidence="11">
    <location>
        <begin position="56"/>
        <end position="77"/>
    </location>
</feature>
<dbReference type="GO" id="GO:0006878">
    <property type="term" value="P:intracellular copper ion homeostasis"/>
    <property type="evidence" value="ECO:0007669"/>
    <property type="project" value="UniProtKB-UniRule"/>
</dbReference>
<feature type="binding site" evidence="9">
    <location>
        <position position="136"/>
    </location>
    <ligand>
        <name>Cu cation</name>
        <dbReference type="ChEBI" id="CHEBI:23378"/>
    </ligand>
</feature>
<dbReference type="PIRSF" id="PIRSF037736">
    <property type="entry name" value="SCO1"/>
    <property type="match status" value="1"/>
</dbReference>
<keyword evidence="6 8" id="KW-0496">Mitochondrion</keyword>
<dbReference type="EMBL" id="GEDC01002271">
    <property type="protein sequence ID" value="JAS35027.1"/>
    <property type="molecule type" value="Transcribed_RNA"/>
</dbReference>
<reference evidence="13" key="1">
    <citation type="submission" date="2015-12" db="EMBL/GenBank/DDBJ databases">
        <title>De novo transcriptome assembly of four potential Pierce s Disease insect vectors from Arizona vineyards.</title>
        <authorList>
            <person name="Tassone E.E."/>
        </authorList>
    </citation>
    <scope>NUCLEOTIDE SEQUENCE</scope>
</reference>
<comment type="function">
    <text evidence="8">Copper metallochaperone essential for the synthesis and maturation of cytochrome c oxidase subunit II (MT-CO2/COX2) by facilitating the incorporation of copper into the Cu(A) site of MT-CO2/COX2.</text>
</comment>
<feature type="domain" description="Thioredoxin" evidence="12">
    <location>
        <begin position="94"/>
        <end position="259"/>
    </location>
</feature>
<dbReference type="PANTHER" id="PTHR12151:SF5">
    <property type="entry name" value="AT19154P"/>
    <property type="match status" value="1"/>
</dbReference>
<keyword evidence="3 8" id="KW-0479">Metal-binding</keyword>
<dbReference type="SUPFAM" id="SSF52833">
    <property type="entry name" value="Thioredoxin-like"/>
    <property type="match status" value="1"/>
</dbReference>
<keyword evidence="10" id="KW-1015">Disulfide bond</keyword>
<dbReference type="PANTHER" id="PTHR12151">
    <property type="entry name" value="ELECTRON TRANSPORT PROTIN SCO1/SENC FAMILY MEMBER"/>
    <property type="match status" value="1"/>
</dbReference>
<evidence type="ECO:0000256" key="7">
    <source>
        <dbReference type="ARBA" id="ARBA00023136"/>
    </source>
</evidence>
<keyword evidence="5 8" id="KW-0186">Copper</keyword>
<dbReference type="CDD" id="cd02968">
    <property type="entry name" value="SCO"/>
    <property type="match status" value="1"/>
</dbReference>
<evidence type="ECO:0000256" key="3">
    <source>
        <dbReference type="ARBA" id="ARBA00022723"/>
    </source>
</evidence>
<dbReference type="GO" id="GO:0033617">
    <property type="term" value="P:mitochondrial respiratory chain complex IV assembly"/>
    <property type="evidence" value="ECO:0007669"/>
    <property type="project" value="TreeGrafter"/>
</dbReference>
<keyword evidence="11" id="KW-1133">Transmembrane helix</keyword>
<dbReference type="GO" id="GO:0005507">
    <property type="term" value="F:copper ion binding"/>
    <property type="evidence" value="ECO:0007669"/>
    <property type="project" value="InterPro"/>
</dbReference>
<feature type="binding site" evidence="9">
    <location>
        <position position="223"/>
    </location>
    <ligand>
        <name>Cu cation</name>
        <dbReference type="ChEBI" id="CHEBI:23378"/>
    </ligand>
</feature>
<keyword evidence="7 11" id="KW-0472">Membrane</keyword>
<evidence type="ECO:0000256" key="8">
    <source>
        <dbReference type="PIRNR" id="PIRNR037736"/>
    </source>
</evidence>
<dbReference type="InterPro" id="IPR003782">
    <property type="entry name" value="SCO1/SenC"/>
</dbReference>
<evidence type="ECO:0000256" key="4">
    <source>
        <dbReference type="ARBA" id="ARBA00022792"/>
    </source>
</evidence>
<evidence type="ECO:0000256" key="9">
    <source>
        <dbReference type="PIRSR" id="PIRSR037736-1"/>
    </source>
</evidence>
<evidence type="ECO:0000256" key="11">
    <source>
        <dbReference type="SAM" id="Phobius"/>
    </source>
</evidence>
<dbReference type="Gene3D" id="3.40.30.10">
    <property type="entry name" value="Glutaredoxin"/>
    <property type="match status" value="1"/>
</dbReference>
<evidence type="ECO:0000256" key="6">
    <source>
        <dbReference type="ARBA" id="ARBA00023128"/>
    </source>
</evidence>
<gene>
    <name evidence="13" type="ORF">g.8714</name>
    <name evidence="14" type="ORF">g.8715</name>
</gene>
<dbReference type="AlphaFoldDB" id="A0A1B6C057"/>
<dbReference type="GO" id="GO:0005743">
    <property type="term" value="C:mitochondrial inner membrane"/>
    <property type="evidence" value="ECO:0007669"/>
    <property type="project" value="UniProtKB-SubCell"/>
</dbReference>
<evidence type="ECO:0000259" key="12">
    <source>
        <dbReference type="PROSITE" id="PS51352"/>
    </source>
</evidence>
<keyword evidence="4 8" id="KW-0999">Mitochondrion inner membrane</keyword>
<organism evidence="13">
    <name type="scientific">Clastoptera arizonana</name>
    <name type="common">Arizona spittle bug</name>
    <dbReference type="NCBI Taxonomy" id="38151"/>
    <lineage>
        <taxon>Eukaryota</taxon>
        <taxon>Metazoa</taxon>
        <taxon>Ecdysozoa</taxon>
        <taxon>Arthropoda</taxon>
        <taxon>Hexapoda</taxon>
        <taxon>Insecta</taxon>
        <taxon>Pterygota</taxon>
        <taxon>Neoptera</taxon>
        <taxon>Paraneoptera</taxon>
        <taxon>Hemiptera</taxon>
        <taxon>Auchenorrhyncha</taxon>
        <taxon>Cercopoidea</taxon>
        <taxon>Clastopteridae</taxon>
        <taxon>Clastoptera</taxon>
    </lineage>
</organism>
<dbReference type="GO" id="GO:0016531">
    <property type="term" value="F:copper chaperone activity"/>
    <property type="evidence" value="ECO:0007669"/>
    <property type="project" value="InterPro"/>
</dbReference>
<evidence type="ECO:0000256" key="5">
    <source>
        <dbReference type="ARBA" id="ARBA00023008"/>
    </source>
</evidence>
<dbReference type="InterPro" id="IPR017276">
    <property type="entry name" value="Synth_of_cyt-c-oxidase_Sco1/2"/>
</dbReference>